<sequence length="293" mass="33138">MEVEKGVSLPYELATDLLSCLKRGEGELVLLKELDRLIRLQPLERLFVEGEPVTIPLQEVKLFSPLPVPPSVRDFYAFEQHVKTCRARRGLDMVPEWYQIPVFYFSNHHAVVGHQDVVKKPSYTHCLDFELEIACIIGKKGKNIARDKALEYIAGFTIMNDWSARDAQRQEMAVGLGPAKGKDFATSLGPYLVTLDELEDRRQGERWDLQMTARINGREVSRGNVKDLYWTFAQMIERASSECVLAPGDVIGSGTVGTGCILELGEEVHRWLEPGDQVELEIERLGVLKNEII</sequence>
<dbReference type="InterPro" id="IPR011234">
    <property type="entry name" value="Fumarylacetoacetase-like_C"/>
</dbReference>
<feature type="domain" description="Fumarylacetoacetase-like C-terminal" evidence="1">
    <location>
        <begin position="72"/>
        <end position="292"/>
    </location>
</feature>
<dbReference type="InterPro" id="IPR036663">
    <property type="entry name" value="Fumarylacetoacetase_C_sf"/>
</dbReference>
<dbReference type="Pfam" id="PF01557">
    <property type="entry name" value="FAA_hydrolase"/>
    <property type="match status" value="1"/>
</dbReference>
<dbReference type="OrthoDB" id="9805307at2"/>
<evidence type="ECO:0000313" key="2">
    <source>
        <dbReference type="EMBL" id="MBA4544157.1"/>
    </source>
</evidence>
<proteinExistence type="predicted"/>
<accession>A0A7W1XCJ2</accession>
<keyword evidence="3" id="KW-1185">Reference proteome</keyword>
<dbReference type="GO" id="GO:0016787">
    <property type="term" value="F:hydrolase activity"/>
    <property type="evidence" value="ECO:0007669"/>
    <property type="project" value="UniProtKB-KW"/>
</dbReference>
<dbReference type="SUPFAM" id="SSF56529">
    <property type="entry name" value="FAH"/>
    <property type="match status" value="1"/>
</dbReference>
<name>A0A7W1XCJ2_9BACL</name>
<dbReference type="Gene3D" id="3.90.850.10">
    <property type="entry name" value="Fumarylacetoacetase-like, C-terminal domain"/>
    <property type="match status" value="1"/>
</dbReference>
<dbReference type="PANTHER" id="PTHR43211">
    <property type="entry name" value="FUMARYLACETOACETATE HYDROLASE"/>
    <property type="match status" value="1"/>
</dbReference>
<dbReference type="PANTHER" id="PTHR43211:SF1">
    <property type="entry name" value="BLL6422 PROTEIN"/>
    <property type="match status" value="1"/>
</dbReference>
<dbReference type="AlphaFoldDB" id="A0A7W1XCJ2"/>
<dbReference type="Proteomes" id="UP000530514">
    <property type="component" value="Unassembled WGS sequence"/>
</dbReference>
<reference evidence="2 3" key="1">
    <citation type="submission" date="2020-07" db="EMBL/GenBank/DDBJ databases">
        <authorList>
            <person name="Feng H."/>
        </authorList>
    </citation>
    <scope>NUCLEOTIDE SEQUENCE [LARGE SCALE GENOMIC DNA]</scope>
    <source>
        <strain evidence="3">s-11</strain>
    </source>
</reference>
<dbReference type="EMBL" id="JACEIP010000030">
    <property type="protein sequence ID" value="MBA4544157.1"/>
    <property type="molecule type" value="Genomic_DNA"/>
</dbReference>
<keyword evidence="2" id="KW-0378">Hydrolase</keyword>
<gene>
    <name evidence="2" type="ORF">H1164_14895</name>
</gene>
<protein>
    <submittedName>
        <fullName evidence="2">Fumarylacetoacetate hydrolase family protein</fullName>
    </submittedName>
</protein>
<evidence type="ECO:0000259" key="1">
    <source>
        <dbReference type="Pfam" id="PF01557"/>
    </source>
</evidence>
<organism evidence="2 3">
    <name type="scientific">Thermoactinomyces daqus</name>
    <dbReference type="NCBI Taxonomy" id="1329516"/>
    <lineage>
        <taxon>Bacteria</taxon>
        <taxon>Bacillati</taxon>
        <taxon>Bacillota</taxon>
        <taxon>Bacilli</taxon>
        <taxon>Bacillales</taxon>
        <taxon>Thermoactinomycetaceae</taxon>
        <taxon>Thermoactinomyces</taxon>
    </lineage>
</organism>
<comment type="caution">
    <text evidence="2">The sequence shown here is derived from an EMBL/GenBank/DDBJ whole genome shotgun (WGS) entry which is preliminary data.</text>
</comment>
<evidence type="ECO:0000313" key="3">
    <source>
        <dbReference type="Proteomes" id="UP000530514"/>
    </source>
</evidence>